<feature type="domain" description="ABC transmembrane type-1" evidence="8">
    <location>
        <begin position="55"/>
        <end position="268"/>
    </location>
</feature>
<keyword evidence="4 7" id="KW-0812">Transmembrane</keyword>
<feature type="transmembrane region" description="Helical" evidence="7">
    <location>
        <begin position="54"/>
        <end position="78"/>
    </location>
</feature>
<evidence type="ECO:0000256" key="6">
    <source>
        <dbReference type="ARBA" id="ARBA00023136"/>
    </source>
</evidence>
<sequence length="279" mass="29989">MLPALALYLYVVLVPSFRGAGYAFTDWSGLGERMSFVGLENFARIFDDSAAQDALWQTVAITAVITIVQNVVGLLLALGVHSRIRSRNALRVLFFAPAVMTPVVTAYLWRYLYAPEGALNTALDALGLGALRQNWLGDPGLALWSVAAIVIWQFSGYSMVIFLAGLQSVPRELHEAAGVDGAGAVQRFWHITRPLLASAVTINVMLALIGGFKLFDQVYVTTGGGPGHATETLSTLIYKNAFQFGDFAYSTAIAVLLAVVVAAVSAVQYRGLRQQKGSS</sequence>
<proteinExistence type="inferred from homology"/>
<evidence type="ECO:0000256" key="4">
    <source>
        <dbReference type="ARBA" id="ARBA00022692"/>
    </source>
</evidence>
<dbReference type="Pfam" id="PF00528">
    <property type="entry name" value="BPD_transp_1"/>
    <property type="match status" value="1"/>
</dbReference>
<accession>A0ABT0G7G0</accession>
<comment type="subcellular location">
    <subcellularLocation>
        <location evidence="1 7">Cell membrane</location>
        <topology evidence="1 7">Multi-pass membrane protein</topology>
    </subcellularLocation>
</comment>
<gene>
    <name evidence="9" type="ORF">MF672_042615</name>
</gene>
<keyword evidence="10" id="KW-1185">Reference proteome</keyword>
<evidence type="ECO:0000256" key="1">
    <source>
        <dbReference type="ARBA" id="ARBA00004651"/>
    </source>
</evidence>
<dbReference type="PROSITE" id="PS50928">
    <property type="entry name" value="ABC_TM1"/>
    <property type="match status" value="1"/>
</dbReference>
<dbReference type="InterPro" id="IPR035906">
    <property type="entry name" value="MetI-like_sf"/>
</dbReference>
<dbReference type="CDD" id="cd06261">
    <property type="entry name" value="TM_PBP2"/>
    <property type="match status" value="1"/>
</dbReference>
<organism evidence="9 10">
    <name type="scientific">Actinomadura luzonensis</name>
    <dbReference type="NCBI Taxonomy" id="2805427"/>
    <lineage>
        <taxon>Bacteria</taxon>
        <taxon>Bacillati</taxon>
        <taxon>Actinomycetota</taxon>
        <taxon>Actinomycetes</taxon>
        <taxon>Streptosporangiales</taxon>
        <taxon>Thermomonosporaceae</taxon>
        <taxon>Actinomadura</taxon>
    </lineage>
</organism>
<dbReference type="Proteomes" id="UP001317259">
    <property type="component" value="Unassembled WGS sequence"/>
</dbReference>
<dbReference type="PANTHER" id="PTHR30193:SF37">
    <property type="entry name" value="INNER MEMBRANE ABC TRANSPORTER PERMEASE PROTEIN YCJO"/>
    <property type="match status" value="1"/>
</dbReference>
<keyword evidence="5 7" id="KW-1133">Transmembrane helix</keyword>
<keyword evidence="2 7" id="KW-0813">Transport</keyword>
<evidence type="ECO:0000256" key="3">
    <source>
        <dbReference type="ARBA" id="ARBA00022475"/>
    </source>
</evidence>
<evidence type="ECO:0000256" key="7">
    <source>
        <dbReference type="RuleBase" id="RU363032"/>
    </source>
</evidence>
<dbReference type="InterPro" id="IPR000515">
    <property type="entry name" value="MetI-like"/>
</dbReference>
<evidence type="ECO:0000256" key="5">
    <source>
        <dbReference type="ARBA" id="ARBA00022989"/>
    </source>
</evidence>
<feature type="transmembrane region" description="Helical" evidence="7">
    <location>
        <begin position="90"/>
        <end position="109"/>
    </location>
</feature>
<evidence type="ECO:0000313" key="10">
    <source>
        <dbReference type="Proteomes" id="UP001317259"/>
    </source>
</evidence>
<evidence type="ECO:0000313" key="9">
    <source>
        <dbReference type="EMBL" id="MCK2220454.1"/>
    </source>
</evidence>
<dbReference type="RefSeq" id="WP_242381300.1">
    <property type="nucleotide sequence ID" value="NZ_JAKRKC020000002.1"/>
</dbReference>
<dbReference type="SUPFAM" id="SSF161098">
    <property type="entry name" value="MetI-like"/>
    <property type="match status" value="1"/>
</dbReference>
<comment type="caution">
    <text evidence="9">The sequence shown here is derived from an EMBL/GenBank/DDBJ whole genome shotgun (WGS) entry which is preliminary data.</text>
</comment>
<evidence type="ECO:0000256" key="2">
    <source>
        <dbReference type="ARBA" id="ARBA00022448"/>
    </source>
</evidence>
<dbReference type="InterPro" id="IPR051393">
    <property type="entry name" value="ABC_transporter_permease"/>
</dbReference>
<dbReference type="EMBL" id="JAKRKC020000002">
    <property type="protein sequence ID" value="MCK2220454.1"/>
    <property type="molecule type" value="Genomic_DNA"/>
</dbReference>
<comment type="similarity">
    <text evidence="7">Belongs to the binding-protein-dependent transport system permease family.</text>
</comment>
<feature type="transmembrane region" description="Helical" evidence="7">
    <location>
        <begin position="195"/>
        <end position="215"/>
    </location>
</feature>
<name>A0ABT0G7G0_9ACTN</name>
<dbReference type="Gene3D" id="1.10.3720.10">
    <property type="entry name" value="MetI-like"/>
    <property type="match status" value="1"/>
</dbReference>
<reference evidence="9 10" key="1">
    <citation type="submission" date="2022-04" db="EMBL/GenBank/DDBJ databases">
        <title>Genome draft of Actinomadura sp. ATCC 31491.</title>
        <authorList>
            <person name="Shi X."/>
            <person name="Du Y."/>
        </authorList>
    </citation>
    <scope>NUCLEOTIDE SEQUENCE [LARGE SCALE GENOMIC DNA]</scope>
    <source>
        <strain evidence="9 10">ATCC 31491</strain>
    </source>
</reference>
<protein>
    <submittedName>
        <fullName evidence="9">Sugar ABC transporter permease</fullName>
    </submittedName>
</protein>
<dbReference type="PANTHER" id="PTHR30193">
    <property type="entry name" value="ABC TRANSPORTER PERMEASE PROTEIN"/>
    <property type="match status" value="1"/>
</dbReference>
<feature type="transmembrane region" description="Helical" evidence="7">
    <location>
        <begin position="141"/>
        <end position="164"/>
    </location>
</feature>
<keyword evidence="6 7" id="KW-0472">Membrane</keyword>
<feature type="transmembrane region" description="Helical" evidence="7">
    <location>
        <begin position="247"/>
        <end position="269"/>
    </location>
</feature>
<evidence type="ECO:0000259" key="8">
    <source>
        <dbReference type="PROSITE" id="PS50928"/>
    </source>
</evidence>
<keyword evidence="3" id="KW-1003">Cell membrane</keyword>